<dbReference type="GeneTree" id="ENSGT00390000007792"/>
<dbReference type="Ensembl" id="ENSPTIT00000022935.1">
    <property type="protein sequence ID" value="ENSPTIP00000018652.1"/>
    <property type="gene ID" value="ENSPTIG00000016714.1"/>
</dbReference>
<organism evidence="1 2">
    <name type="scientific">Panthera tigris altaica</name>
    <name type="common">Siberian tiger</name>
    <dbReference type="NCBI Taxonomy" id="74533"/>
    <lineage>
        <taxon>Eukaryota</taxon>
        <taxon>Metazoa</taxon>
        <taxon>Chordata</taxon>
        <taxon>Craniata</taxon>
        <taxon>Vertebrata</taxon>
        <taxon>Euteleostomi</taxon>
        <taxon>Mammalia</taxon>
        <taxon>Eutheria</taxon>
        <taxon>Laurasiatheria</taxon>
        <taxon>Carnivora</taxon>
        <taxon>Feliformia</taxon>
        <taxon>Felidae</taxon>
        <taxon>Pantherinae</taxon>
        <taxon>Panthera</taxon>
    </lineage>
</organism>
<dbReference type="PANTHER" id="PTHR24192:SF2">
    <property type="entry name" value="ANKRD40 C-TERMINAL-LIKE PROTEIN-RELATED"/>
    <property type="match status" value="1"/>
</dbReference>
<accession>A0A8C9KGM2</accession>
<protein>
    <submittedName>
        <fullName evidence="1">Uncharacterized protein</fullName>
    </submittedName>
</protein>
<dbReference type="PANTHER" id="PTHR24192">
    <property type="entry name" value="ANKYRIN REPEAT DOMAIN 40"/>
    <property type="match status" value="1"/>
</dbReference>
<evidence type="ECO:0000313" key="2">
    <source>
        <dbReference type="Proteomes" id="UP000675900"/>
    </source>
</evidence>
<sequence length="131" mass="14660">GAAVQCFLNSFPGASPQLPTDPGDATPEDACLELVLKVRIQRPKENDFTEVELNRGELSYQNLLKVSWVKPEQVKIRRPPNTLLRKDKDILRLQDFQEIKLVSMKNGSSELVAHAPSLTEKPCFTTATLQT</sequence>
<dbReference type="Proteomes" id="UP000675900">
    <property type="component" value="Unassembled WGS sequence"/>
</dbReference>
<reference evidence="1" key="2">
    <citation type="submission" date="2025-09" db="UniProtKB">
        <authorList>
            <consortium name="Ensembl"/>
        </authorList>
    </citation>
    <scope>IDENTIFICATION</scope>
</reference>
<dbReference type="InterPro" id="IPR039195">
    <property type="entry name" value="ANKRD40"/>
</dbReference>
<evidence type="ECO:0000313" key="1">
    <source>
        <dbReference type="Ensembl" id="ENSPTIP00000018652.1"/>
    </source>
</evidence>
<proteinExistence type="predicted"/>
<dbReference type="AlphaFoldDB" id="A0A8C9KGM2"/>
<name>A0A8C9KGM2_PANTA</name>
<keyword evidence="2" id="KW-1185">Reference proteome</keyword>
<reference evidence="1" key="1">
    <citation type="submission" date="2025-08" db="UniProtKB">
        <authorList>
            <consortium name="Ensembl"/>
        </authorList>
    </citation>
    <scope>IDENTIFICATION</scope>
</reference>